<dbReference type="InParanoid" id="G8Y9B9"/>
<comment type="function">
    <text evidence="5">May play a role in ribosome biogenesis.</text>
</comment>
<accession>G8Y9B9</accession>
<evidence type="ECO:0000256" key="4">
    <source>
        <dbReference type="ARBA" id="ARBA00023242"/>
    </source>
</evidence>
<protein>
    <recommendedName>
        <fullName evidence="2 5">Ribosome biogenesis protein NOP53</fullName>
    </recommendedName>
</protein>
<feature type="compositionally biased region" description="Basic and acidic residues" evidence="6">
    <location>
        <begin position="297"/>
        <end position="310"/>
    </location>
</feature>
<proteinExistence type="inferred from homology"/>
<dbReference type="PIRSF" id="PIRSF017302">
    <property type="entry name" value="Gltscr2"/>
    <property type="match status" value="1"/>
</dbReference>
<keyword evidence="4 5" id="KW-0539">Nucleus</keyword>
<evidence type="ECO:0000256" key="5">
    <source>
        <dbReference type="PIRNR" id="PIRNR017302"/>
    </source>
</evidence>
<dbReference type="PANTHER" id="PTHR14211">
    <property type="entry name" value="GLIOMA SUPPRESSOR CANDIDATE REGION GENE 2"/>
    <property type="match status" value="1"/>
</dbReference>
<dbReference type="OrthoDB" id="5072at2759"/>
<dbReference type="GO" id="GO:0005654">
    <property type="term" value="C:nucleoplasm"/>
    <property type="evidence" value="ECO:0007669"/>
    <property type="project" value="UniProtKB-SubCell"/>
</dbReference>
<dbReference type="GO" id="GO:0000027">
    <property type="term" value="P:ribosomal large subunit assembly"/>
    <property type="evidence" value="ECO:0007669"/>
    <property type="project" value="UniProtKB-UniRule"/>
</dbReference>
<evidence type="ECO:0000313" key="9">
    <source>
        <dbReference type="Proteomes" id="UP000005222"/>
    </source>
</evidence>
<feature type="region of interest" description="Disordered" evidence="6">
    <location>
        <begin position="128"/>
        <end position="188"/>
    </location>
</feature>
<feature type="region of interest" description="Disordered" evidence="6">
    <location>
        <begin position="297"/>
        <end position="324"/>
    </location>
</feature>
<dbReference type="GO" id="GO:0006364">
    <property type="term" value="P:rRNA processing"/>
    <property type="evidence" value="ECO:0007669"/>
    <property type="project" value="TreeGrafter"/>
</dbReference>
<dbReference type="eggNOG" id="KOG2823">
    <property type="taxonomic scope" value="Eukaryota"/>
</dbReference>
<dbReference type="OMA" id="AHELCEG"/>
<reference evidence="7" key="1">
    <citation type="submission" date="2011-10" db="EMBL/GenBank/DDBJ databases">
        <authorList>
            <person name="Genoscope - CEA"/>
        </authorList>
    </citation>
    <scope>NUCLEOTIDE SEQUENCE</scope>
</reference>
<evidence type="ECO:0000256" key="2">
    <source>
        <dbReference type="ARBA" id="ARBA00018339"/>
    </source>
</evidence>
<dbReference type="PANTHER" id="PTHR14211:SF7">
    <property type="entry name" value="RIBOSOME BIOGENESIS PROTEIN NOP53"/>
    <property type="match status" value="1"/>
</dbReference>
<dbReference type="Pfam" id="PF07767">
    <property type="entry name" value="Nop53"/>
    <property type="match status" value="1"/>
</dbReference>
<evidence type="ECO:0000256" key="3">
    <source>
        <dbReference type="ARBA" id="ARBA00022517"/>
    </source>
</evidence>
<dbReference type="HOGENOM" id="CLU_035888_1_0_1"/>
<dbReference type="STRING" id="559304.G8Y9B9"/>
<evidence type="ECO:0000313" key="7">
    <source>
        <dbReference type="EMBL" id="CCE84033.1"/>
    </source>
</evidence>
<dbReference type="GO" id="GO:0005730">
    <property type="term" value="C:nucleolus"/>
    <property type="evidence" value="ECO:0007669"/>
    <property type="project" value="UniProtKB-SubCell"/>
</dbReference>
<comment type="similarity">
    <text evidence="1 5">Belongs to the NOP53 family.</text>
</comment>
<dbReference type="GO" id="GO:0008097">
    <property type="term" value="F:5S rRNA binding"/>
    <property type="evidence" value="ECO:0007669"/>
    <property type="project" value="TreeGrafter"/>
</dbReference>
<dbReference type="EMBL" id="FO082048">
    <property type="protein sequence ID" value="CCE85064.1"/>
    <property type="molecule type" value="Genomic_DNA"/>
</dbReference>
<dbReference type="InterPro" id="IPR011687">
    <property type="entry name" value="Nop53/GLTSCR2"/>
</dbReference>
<evidence type="ECO:0000313" key="8">
    <source>
        <dbReference type="EMBL" id="CCE85064.1"/>
    </source>
</evidence>
<dbReference type="EMBL" id="FO082049">
    <property type="protein sequence ID" value="CCE84033.1"/>
    <property type="molecule type" value="Genomic_DNA"/>
</dbReference>
<feature type="compositionally biased region" description="Basic residues" evidence="6">
    <location>
        <begin position="311"/>
        <end position="324"/>
    </location>
</feature>
<dbReference type="Proteomes" id="UP000005222">
    <property type="component" value="Chromosome L"/>
</dbReference>
<dbReference type="AlphaFoldDB" id="G8Y9B9"/>
<keyword evidence="3 5" id="KW-0690">Ribosome biogenesis</keyword>
<comment type="subcellular location">
    <subcellularLocation>
        <location evidence="5">Nucleus</location>
        <location evidence="5">Nucleolus</location>
    </subcellularLocation>
    <subcellularLocation>
        <location evidence="5">Nucleus</location>
        <location evidence="5">Nucleoplasm</location>
    </subcellularLocation>
</comment>
<dbReference type="FunCoup" id="G8Y9B9">
    <property type="interactions" value="1095"/>
</dbReference>
<gene>
    <name evidence="7" type="primary">Piso0_004635</name>
    <name evidence="7" type="ORF">GNLVRS01_PISO0K21218g</name>
    <name evidence="8" type="ORF">GNLVRS01_PISO0L21219g</name>
</gene>
<reference evidence="9" key="2">
    <citation type="journal article" date="2012" name="G3 (Bethesda)">
        <title>Pichia sorbitophila, an interspecies yeast hybrid reveals early steps of genome resolution following polyploidization.</title>
        <authorList>
            <person name="Leh Louis V."/>
            <person name="Despons L."/>
            <person name="Friedrich A."/>
            <person name="Martin T."/>
            <person name="Durrens P."/>
            <person name="Casaregola S."/>
            <person name="Neuveglise C."/>
            <person name="Fairhead C."/>
            <person name="Marck C."/>
            <person name="Cruz J.A."/>
            <person name="Straub M.L."/>
            <person name="Kugler V."/>
            <person name="Sacerdot C."/>
            <person name="Uzunov Z."/>
            <person name="Thierry A."/>
            <person name="Weiss S."/>
            <person name="Bleykasten C."/>
            <person name="De Montigny J."/>
            <person name="Jacques N."/>
            <person name="Jung P."/>
            <person name="Lemaire M."/>
            <person name="Mallet S."/>
            <person name="Morel G."/>
            <person name="Richard G.F."/>
            <person name="Sarkar A."/>
            <person name="Savel G."/>
            <person name="Schacherer J."/>
            <person name="Seret M.L."/>
            <person name="Talla E."/>
            <person name="Samson G."/>
            <person name="Jubin C."/>
            <person name="Poulain J."/>
            <person name="Vacherie B."/>
            <person name="Barbe V."/>
            <person name="Pelletier E."/>
            <person name="Sherman D.J."/>
            <person name="Westhof E."/>
            <person name="Weissenbach J."/>
            <person name="Baret P.V."/>
            <person name="Wincker P."/>
            <person name="Gaillardin C."/>
            <person name="Dujon B."/>
            <person name="Souciet J.L."/>
        </authorList>
    </citation>
    <scope>NUCLEOTIDE SEQUENCE [LARGE SCALE GENOMIC DNA]</scope>
    <source>
        <strain evidence="9">ATCC MYA-4447 / BCRC 22081 / CBS 7064 / NBRC 10061 / NRRL Y-12695</strain>
    </source>
</reference>
<dbReference type="Proteomes" id="UP000005222">
    <property type="component" value="Chromosome K"/>
</dbReference>
<feature type="region of interest" description="Disordered" evidence="6">
    <location>
        <begin position="222"/>
        <end position="259"/>
    </location>
</feature>
<evidence type="ECO:0000256" key="1">
    <source>
        <dbReference type="ARBA" id="ARBA00008838"/>
    </source>
</evidence>
<feature type="compositionally biased region" description="Basic and acidic residues" evidence="6">
    <location>
        <begin position="167"/>
        <end position="183"/>
    </location>
</feature>
<sequence length="395" mass="45625">MEINRPKAAKQGSRKGKRAWRKNIDIEDVQKGLEGSREAEILLGKDDVNFIIDTEGDENLLKKAPKKLKSHEILENKSKAKPLITERNNKKIQGVQKKDVHRLMRLTGRVVGDSKLNARVEKDGLLRGSNEDLWGSEPANKSDSMPEILKTKSTTGYTKAKHAPKTMKFEPIKQGESTKDIDAGKSYNPSLESWKQLIQKEFKDEKERELKRQELLEHQEKIRSMISEINEEEENTTSGSESDASDEEDAEYRLSVNAPTKVKIKTKSKRNREAKHKEKMKLQEQLKELKEQVKELSNVEKYTEETEQKQVAKKPKKSSKKRKLFKYDPVSTPLEVKLSDELTSNLKDVKPEGNLFYETMKTLQVSGKVETRIPVAKKRRYTPKITEKWTYKDFK</sequence>
<name>G8Y9B9_PICSO</name>
<evidence type="ECO:0000256" key="6">
    <source>
        <dbReference type="SAM" id="MobiDB-lite"/>
    </source>
</evidence>
<organism evidence="7 9">
    <name type="scientific">Pichia sorbitophila (strain ATCC MYA-4447 / BCRC 22081 / CBS 7064 / NBRC 10061 / NRRL Y-12695)</name>
    <name type="common">Hybrid yeast</name>
    <dbReference type="NCBI Taxonomy" id="559304"/>
    <lineage>
        <taxon>Eukaryota</taxon>
        <taxon>Fungi</taxon>
        <taxon>Dikarya</taxon>
        <taxon>Ascomycota</taxon>
        <taxon>Saccharomycotina</taxon>
        <taxon>Pichiomycetes</taxon>
        <taxon>Debaryomycetaceae</taxon>
        <taxon>Millerozyma</taxon>
    </lineage>
</organism>
<keyword evidence="9" id="KW-1185">Reference proteome</keyword>